<dbReference type="PANTHER" id="PTHR13789:SF261">
    <property type="entry name" value="HYDROXYLASE, PUTATIVE (AFU_ORTHOLOGUE AFUA_7G00590)-RELATED"/>
    <property type="match status" value="1"/>
</dbReference>
<dbReference type="GO" id="GO:0003677">
    <property type="term" value="F:DNA binding"/>
    <property type="evidence" value="ECO:0007669"/>
    <property type="project" value="InterPro"/>
</dbReference>
<dbReference type="InterPro" id="IPR036188">
    <property type="entry name" value="FAD/NAD-bd_sf"/>
</dbReference>
<evidence type="ECO:0000313" key="10">
    <source>
        <dbReference type="Proteomes" id="UP000249363"/>
    </source>
</evidence>
<dbReference type="GO" id="GO:0008270">
    <property type="term" value="F:zinc ion binding"/>
    <property type="evidence" value="ECO:0007669"/>
    <property type="project" value="InterPro"/>
</dbReference>
<dbReference type="GO" id="GO:0071949">
    <property type="term" value="F:FAD binding"/>
    <property type="evidence" value="ECO:0007669"/>
    <property type="project" value="InterPro"/>
</dbReference>
<dbReference type="SMART" id="SM00906">
    <property type="entry name" value="Fungal_trans"/>
    <property type="match status" value="1"/>
</dbReference>
<evidence type="ECO:0000256" key="4">
    <source>
        <dbReference type="ARBA" id="ARBA00023002"/>
    </source>
</evidence>
<sequence>MKKPYQLIQRRQLHEGLKTLAVDAAQPGLPATIWTSSRVVSVDAETATVHLEDGSNVKGDVVLGADGWNSSTRAAVLDSCDSTIKPFSAGKNCFRFLIPREKLIADPITRPVFEIMNTLCLWMSEDTRMVYYPCDNNTTINFVAIHPAHLTDASVGDWQAKGSKEVMTSIYEKFGPAVRAVLSHADPEKIKLYPLMDMEPLPTWTTGRLALLGDAAHPFLPHLGQGGAQAIEDATSLGVFLTPDTKPSEVPQQLKLYELARKERAHRIQQESRIFGLDLSEFQKADFDRLGSRRSMFEFDEFEHSSQILRSRSAPMSRASRAWSTEGLVASGAGPDSSGLPEQNAGGINHPNRVRHLEHLILSLRSSNSGQHSELQPQLQPSTKPLPTGAALLEYVAEQPQSTAPSSAGIPLEKEPYAAEEESVTSTGTMLAYQMGTRWVDSSHWQAILDNLTELRGCTELLDDQSNHFATDNEEEQTEGPALFLAGSNLITRSGILTFLPPRIVVDRLVARYFNSKDASLVALHVPTFYKEYMHFWENQNTASVTWIGLLFTILCHSLFLYRRAGDTPPGSLGNTAEVGDSFRIQAAHCLVLGNYTNPGEFKVETLLLYSGIEFLRTNDMQIGTSMLLSLIVRLAIHTGYHRDSKSFSNISIRDGEMRRRVWALIWQMDHLVSFQVGIPRIINDAQCDTELPRNLNDEDLDEKTAVLPQARPMNERTPVTYTIIKSRLISVFGRVVEKSYTAQGGIRETYEDIMHLDEHLQNVHGSLPDFLRIRPISMSIMDPPDLIMQRFNLELLYQKTRCILHRRYLVIGRTNLSTTYTMRPCREDSYIGIDELSSKVGNDRQDSLPEGANRTFDGRKDLLHALETSKNVWAACVNSSFEASKASEVLAIILRNARKATDSNARDNTDDHIVNESLDLPSLDYPAVQSSVPNEDVMEANSQQTAIPSADEQPMHISLNEMMDNLEEFNWSTWDRLQCSGWNTTEDEML</sequence>
<evidence type="ECO:0000256" key="5">
    <source>
        <dbReference type="ARBA" id="ARBA00023033"/>
    </source>
</evidence>
<protein>
    <recommendedName>
        <fullName evidence="8">Xylanolytic transcriptional activator regulatory domain-containing protein</fullName>
    </recommendedName>
</protein>
<dbReference type="Pfam" id="PF01494">
    <property type="entry name" value="FAD_binding_3"/>
    <property type="match status" value="1"/>
</dbReference>
<keyword evidence="3" id="KW-0274">FAD</keyword>
<comment type="caution">
    <text evidence="9">The sequence shown here is derived from an EMBL/GenBank/DDBJ whole genome shotgun (WGS) entry which is preliminary data.</text>
</comment>
<dbReference type="PANTHER" id="PTHR13789">
    <property type="entry name" value="MONOOXYGENASE"/>
    <property type="match status" value="1"/>
</dbReference>
<keyword evidence="6" id="KW-0539">Nucleus</keyword>
<dbReference type="AlphaFoldDB" id="A0A364LEQ1"/>
<dbReference type="STRING" id="1196081.A0A364LEQ1"/>
<evidence type="ECO:0000259" key="8">
    <source>
        <dbReference type="SMART" id="SM00906"/>
    </source>
</evidence>
<feature type="region of interest" description="Disordered" evidence="7">
    <location>
        <begin position="328"/>
        <end position="350"/>
    </location>
</feature>
<evidence type="ECO:0000256" key="3">
    <source>
        <dbReference type="ARBA" id="ARBA00022827"/>
    </source>
</evidence>
<reference evidence="9 10" key="1">
    <citation type="journal article" date="2017" name="Biotechnol. Biofuels">
        <title>Differential beta-glucosidase expression as a function of carbon source availability in Talaromyces amestolkiae: a genomic and proteomic approach.</title>
        <authorList>
            <person name="de Eugenio L.I."/>
            <person name="Mendez-Liter J.A."/>
            <person name="Nieto-Dominguez M."/>
            <person name="Alonso L."/>
            <person name="Gil-Munoz J."/>
            <person name="Barriuso J."/>
            <person name="Prieto A."/>
            <person name="Martinez M.J."/>
        </authorList>
    </citation>
    <scope>NUCLEOTIDE SEQUENCE [LARGE SCALE GENOMIC DNA]</scope>
    <source>
        <strain evidence="9 10">CIB</strain>
    </source>
</reference>
<dbReference type="SUPFAM" id="SSF54373">
    <property type="entry name" value="FAD-linked reductases, C-terminal domain"/>
    <property type="match status" value="1"/>
</dbReference>
<comment type="similarity">
    <text evidence="1">Belongs to the paxM FAD-dependent monooxygenase family.</text>
</comment>
<keyword evidence="5" id="KW-0503">Monooxygenase</keyword>
<dbReference type="InterPro" id="IPR050493">
    <property type="entry name" value="FAD-dep_Monooxygenase_BioMet"/>
</dbReference>
<proteinExistence type="inferred from homology"/>
<keyword evidence="2" id="KW-0285">Flavoprotein</keyword>
<dbReference type="Proteomes" id="UP000249363">
    <property type="component" value="Unassembled WGS sequence"/>
</dbReference>
<gene>
    <name evidence="9" type="ORF">BHQ10_010308</name>
</gene>
<evidence type="ECO:0000256" key="7">
    <source>
        <dbReference type="SAM" id="MobiDB-lite"/>
    </source>
</evidence>
<dbReference type="Pfam" id="PF04082">
    <property type="entry name" value="Fungal_trans"/>
    <property type="match status" value="1"/>
</dbReference>
<accession>A0A364LEQ1</accession>
<dbReference type="Gene3D" id="3.50.50.60">
    <property type="entry name" value="FAD/NAD(P)-binding domain"/>
    <property type="match status" value="1"/>
</dbReference>
<dbReference type="InterPro" id="IPR007219">
    <property type="entry name" value="XnlR_reg_dom"/>
</dbReference>
<dbReference type="OrthoDB" id="4934715at2759"/>
<evidence type="ECO:0000256" key="6">
    <source>
        <dbReference type="ARBA" id="ARBA00023242"/>
    </source>
</evidence>
<evidence type="ECO:0000256" key="2">
    <source>
        <dbReference type="ARBA" id="ARBA00022630"/>
    </source>
</evidence>
<dbReference type="GO" id="GO:0006351">
    <property type="term" value="P:DNA-templated transcription"/>
    <property type="evidence" value="ECO:0007669"/>
    <property type="project" value="InterPro"/>
</dbReference>
<dbReference type="GO" id="GO:0004497">
    <property type="term" value="F:monooxygenase activity"/>
    <property type="evidence" value="ECO:0007669"/>
    <property type="project" value="UniProtKB-KW"/>
</dbReference>
<evidence type="ECO:0000313" key="9">
    <source>
        <dbReference type="EMBL" id="RAO74296.1"/>
    </source>
</evidence>
<feature type="region of interest" description="Disordered" evidence="7">
    <location>
        <begin position="398"/>
        <end position="422"/>
    </location>
</feature>
<dbReference type="GeneID" id="63799522"/>
<organism evidence="9 10">
    <name type="scientific">Talaromyces amestolkiae</name>
    <dbReference type="NCBI Taxonomy" id="1196081"/>
    <lineage>
        <taxon>Eukaryota</taxon>
        <taxon>Fungi</taxon>
        <taxon>Dikarya</taxon>
        <taxon>Ascomycota</taxon>
        <taxon>Pezizomycotina</taxon>
        <taxon>Eurotiomycetes</taxon>
        <taxon>Eurotiomycetidae</taxon>
        <taxon>Eurotiales</taxon>
        <taxon>Trichocomaceae</taxon>
        <taxon>Talaromyces</taxon>
        <taxon>Talaromyces sect. Talaromyces</taxon>
    </lineage>
</organism>
<dbReference type="SUPFAM" id="SSF51905">
    <property type="entry name" value="FAD/NAD(P)-binding domain"/>
    <property type="match status" value="1"/>
</dbReference>
<keyword evidence="10" id="KW-1185">Reference proteome</keyword>
<evidence type="ECO:0000256" key="1">
    <source>
        <dbReference type="ARBA" id="ARBA00007992"/>
    </source>
</evidence>
<dbReference type="PRINTS" id="PR00420">
    <property type="entry name" value="RNGMNOXGNASE"/>
</dbReference>
<feature type="domain" description="Xylanolytic transcriptional activator regulatory" evidence="8">
    <location>
        <begin position="625"/>
        <end position="699"/>
    </location>
</feature>
<dbReference type="CDD" id="cd12148">
    <property type="entry name" value="fungal_TF_MHR"/>
    <property type="match status" value="1"/>
</dbReference>
<dbReference type="RefSeq" id="XP_040738810.1">
    <property type="nucleotide sequence ID" value="XM_040872924.1"/>
</dbReference>
<dbReference type="EMBL" id="MIKG01000032">
    <property type="protein sequence ID" value="RAO74296.1"/>
    <property type="molecule type" value="Genomic_DNA"/>
</dbReference>
<keyword evidence="4" id="KW-0560">Oxidoreductase</keyword>
<name>A0A364LEQ1_TALAM</name>
<dbReference type="InterPro" id="IPR002938">
    <property type="entry name" value="FAD-bd"/>
</dbReference>